<dbReference type="InterPro" id="IPR001041">
    <property type="entry name" value="2Fe-2S_ferredoxin-type"/>
</dbReference>
<evidence type="ECO:0000256" key="1">
    <source>
        <dbReference type="ARBA" id="ARBA00007874"/>
    </source>
</evidence>
<organism evidence="11 12">
    <name type="scientific">Natrinema salifodinae</name>
    <dbReference type="NCBI Taxonomy" id="1202768"/>
    <lineage>
        <taxon>Archaea</taxon>
        <taxon>Methanobacteriati</taxon>
        <taxon>Methanobacteriota</taxon>
        <taxon>Stenosarchaea group</taxon>
        <taxon>Halobacteria</taxon>
        <taxon>Halobacteriales</taxon>
        <taxon>Natrialbaceae</taxon>
        <taxon>Natrinema</taxon>
    </lineage>
</organism>
<proteinExistence type="inferred from homology"/>
<dbReference type="OrthoDB" id="235534at2157"/>
<dbReference type="eggNOG" id="arCOG02842">
    <property type="taxonomic scope" value="Archaea"/>
</dbReference>
<name>A0A1I0QLN2_9EURY</name>
<evidence type="ECO:0000256" key="8">
    <source>
        <dbReference type="ARBA" id="ARBA00034078"/>
    </source>
</evidence>
<feature type="compositionally biased region" description="Acidic residues" evidence="9">
    <location>
        <begin position="60"/>
        <end position="69"/>
    </location>
</feature>
<dbReference type="EMBL" id="FOIS01000004">
    <property type="protein sequence ID" value="SEW27948.1"/>
    <property type="molecule type" value="Genomic_DNA"/>
</dbReference>
<evidence type="ECO:0000313" key="11">
    <source>
        <dbReference type="EMBL" id="SEW27948.1"/>
    </source>
</evidence>
<dbReference type="InterPro" id="IPR036010">
    <property type="entry name" value="2Fe-2S_ferredoxin-like_sf"/>
</dbReference>
<keyword evidence="7" id="KW-0411">Iron-sulfur</keyword>
<gene>
    <name evidence="11" type="ORF">SAMN05216285_3724</name>
</gene>
<keyword evidence="6" id="KW-0408">Iron</keyword>
<keyword evidence="4" id="KW-0479">Metal-binding</keyword>
<dbReference type="InterPro" id="IPR012675">
    <property type="entry name" value="Beta-grasp_dom_sf"/>
</dbReference>
<dbReference type="PANTHER" id="PTHR43112">
    <property type="entry name" value="FERREDOXIN"/>
    <property type="match status" value="1"/>
</dbReference>
<evidence type="ECO:0000256" key="4">
    <source>
        <dbReference type="ARBA" id="ARBA00022723"/>
    </source>
</evidence>
<evidence type="ECO:0000259" key="10">
    <source>
        <dbReference type="PROSITE" id="PS51085"/>
    </source>
</evidence>
<dbReference type="GO" id="GO:0046872">
    <property type="term" value="F:metal ion binding"/>
    <property type="evidence" value="ECO:0007669"/>
    <property type="project" value="UniProtKB-KW"/>
</dbReference>
<dbReference type="Gene3D" id="3.10.20.30">
    <property type="match status" value="1"/>
</dbReference>
<feature type="domain" description="2Fe-2S ferredoxin-type" evidence="10">
    <location>
        <begin position="4"/>
        <end position="120"/>
    </location>
</feature>
<dbReference type="AlphaFoldDB" id="A0A1I0QLN2"/>
<evidence type="ECO:0000256" key="9">
    <source>
        <dbReference type="SAM" id="MobiDB-lite"/>
    </source>
</evidence>
<comment type="cofactor">
    <cofactor evidence="8">
        <name>[2Fe-2S] cluster</name>
        <dbReference type="ChEBI" id="CHEBI:190135"/>
    </cofactor>
</comment>
<dbReference type="Proteomes" id="UP000183275">
    <property type="component" value="Unassembled WGS sequence"/>
</dbReference>
<evidence type="ECO:0000256" key="2">
    <source>
        <dbReference type="ARBA" id="ARBA00022448"/>
    </source>
</evidence>
<evidence type="ECO:0000256" key="5">
    <source>
        <dbReference type="ARBA" id="ARBA00022982"/>
    </source>
</evidence>
<sequence length="130" mass="14030">MTRYDVTLEWPDGRTQTIDASADETVLDAAQRCGVRLPYDCREGTCITCVGRLIGLENGTDGDETDTDADGAAQPPDPADAFTYRRSPAALTDDERADGYVLLCIAHPRADCRIEVGPRVRAAVGDSPWA</sequence>
<dbReference type="CDD" id="cd00207">
    <property type="entry name" value="fer2"/>
    <property type="match status" value="1"/>
</dbReference>
<feature type="region of interest" description="Disordered" evidence="9">
    <location>
        <begin position="58"/>
        <end position="83"/>
    </location>
</feature>
<comment type="similarity">
    <text evidence="1">Belongs to the 2Fe2S plant-type ferredoxin family.</text>
</comment>
<reference evidence="12" key="1">
    <citation type="submission" date="2016-10" db="EMBL/GenBank/DDBJ databases">
        <authorList>
            <person name="Varghese N."/>
        </authorList>
    </citation>
    <scope>NUCLEOTIDE SEQUENCE [LARGE SCALE GENOMIC DNA]</scope>
    <source>
        <strain evidence="12">CGMCC 1.12284</strain>
    </source>
</reference>
<evidence type="ECO:0000313" key="12">
    <source>
        <dbReference type="Proteomes" id="UP000183275"/>
    </source>
</evidence>
<keyword evidence="12" id="KW-1185">Reference proteome</keyword>
<keyword evidence="2" id="KW-0813">Transport</keyword>
<keyword evidence="5" id="KW-0249">Electron transport</keyword>
<accession>A0A1I0QLN2</accession>
<dbReference type="STRING" id="1202768.SAMN05216285_3724"/>
<protein>
    <submittedName>
        <fullName evidence="11">Ferredoxin</fullName>
    </submittedName>
</protein>
<keyword evidence="3" id="KW-0001">2Fe-2S</keyword>
<dbReference type="PROSITE" id="PS51085">
    <property type="entry name" value="2FE2S_FER_2"/>
    <property type="match status" value="1"/>
</dbReference>
<dbReference type="RefSeq" id="WP_049991533.1">
    <property type="nucleotide sequence ID" value="NZ_FOIS01000004.1"/>
</dbReference>
<evidence type="ECO:0000256" key="3">
    <source>
        <dbReference type="ARBA" id="ARBA00022714"/>
    </source>
</evidence>
<feature type="compositionally biased region" description="Low complexity" evidence="9">
    <location>
        <begin position="70"/>
        <end position="82"/>
    </location>
</feature>
<evidence type="ECO:0000256" key="6">
    <source>
        <dbReference type="ARBA" id="ARBA00023004"/>
    </source>
</evidence>
<dbReference type="PANTHER" id="PTHR43112:SF3">
    <property type="entry name" value="FERREDOXIN-2, CHLOROPLASTIC"/>
    <property type="match status" value="1"/>
</dbReference>
<evidence type="ECO:0000256" key="7">
    <source>
        <dbReference type="ARBA" id="ARBA00023014"/>
    </source>
</evidence>
<dbReference type="SUPFAM" id="SSF54292">
    <property type="entry name" value="2Fe-2S ferredoxin-like"/>
    <property type="match status" value="1"/>
</dbReference>
<dbReference type="Pfam" id="PF00111">
    <property type="entry name" value="Fer2"/>
    <property type="match status" value="1"/>
</dbReference>
<dbReference type="GO" id="GO:0051537">
    <property type="term" value="F:2 iron, 2 sulfur cluster binding"/>
    <property type="evidence" value="ECO:0007669"/>
    <property type="project" value="UniProtKB-KW"/>
</dbReference>